<gene>
    <name evidence="2" type="ORF">HS088_TW04G01115</name>
</gene>
<evidence type="ECO:0000313" key="2">
    <source>
        <dbReference type="EMBL" id="KAF5749152.1"/>
    </source>
</evidence>
<dbReference type="EMBL" id="JAAARO010000004">
    <property type="protein sequence ID" value="KAF5749152.1"/>
    <property type="molecule type" value="Genomic_DNA"/>
</dbReference>
<organism evidence="2 3">
    <name type="scientific">Tripterygium wilfordii</name>
    <name type="common">Thunder God vine</name>
    <dbReference type="NCBI Taxonomy" id="458696"/>
    <lineage>
        <taxon>Eukaryota</taxon>
        <taxon>Viridiplantae</taxon>
        <taxon>Streptophyta</taxon>
        <taxon>Embryophyta</taxon>
        <taxon>Tracheophyta</taxon>
        <taxon>Spermatophyta</taxon>
        <taxon>Magnoliopsida</taxon>
        <taxon>eudicotyledons</taxon>
        <taxon>Gunneridae</taxon>
        <taxon>Pentapetalae</taxon>
        <taxon>rosids</taxon>
        <taxon>fabids</taxon>
        <taxon>Celastrales</taxon>
        <taxon>Celastraceae</taxon>
        <taxon>Tripterygium</taxon>
    </lineage>
</organism>
<dbReference type="GO" id="GO:0046872">
    <property type="term" value="F:metal ion binding"/>
    <property type="evidence" value="ECO:0007669"/>
    <property type="project" value="InterPro"/>
</dbReference>
<protein>
    <submittedName>
        <fullName evidence="2">Src1 protein</fullName>
    </submittedName>
</protein>
<dbReference type="OrthoDB" id="1927892at2759"/>
<feature type="compositionally biased region" description="Basic and acidic residues" evidence="1">
    <location>
        <begin position="1"/>
        <end position="70"/>
    </location>
</feature>
<dbReference type="PANTHER" id="PTHR34941:SF1">
    <property type="entry name" value="DEHYDRIN HIRD11"/>
    <property type="match status" value="1"/>
</dbReference>
<name>A0A7J7DRX1_TRIWF</name>
<keyword evidence="3" id="KW-1185">Reference proteome</keyword>
<sequence length="119" mass="13230">MAGILHKIEETLHVGGNKKEEQKPEQHRVEHKPECHGEQHKGEFHGGEYHGEQRKGELHGGEHKEGLVDKMKHKLPGASPGAACHDGEKKTGHDGEKKKKKEKKKHEDGHESSSSSDSD</sequence>
<evidence type="ECO:0000256" key="1">
    <source>
        <dbReference type="SAM" id="MobiDB-lite"/>
    </source>
</evidence>
<accession>A0A7J7DRX1</accession>
<evidence type="ECO:0000313" key="3">
    <source>
        <dbReference type="Proteomes" id="UP000593562"/>
    </source>
</evidence>
<dbReference type="PANTHER" id="PTHR34941">
    <property type="entry name" value="DEHYDRIN HIRD11"/>
    <property type="match status" value="1"/>
</dbReference>
<dbReference type="InParanoid" id="A0A7J7DRX1"/>
<dbReference type="AlphaFoldDB" id="A0A7J7DRX1"/>
<comment type="caution">
    <text evidence="2">The sequence shown here is derived from an EMBL/GenBank/DDBJ whole genome shotgun (WGS) entry which is preliminary data.</text>
</comment>
<dbReference type="Proteomes" id="UP000593562">
    <property type="component" value="Unassembled WGS sequence"/>
</dbReference>
<feature type="region of interest" description="Disordered" evidence="1">
    <location>
        <begin position="1"/>
        <end position="119"/>
    </location>
</feature>
<dbReference type="InterPro" id="IPR039285">
    <property type="entry name" value="HIRD11-like"/>
</dbReference>
<reference evidence="2 3" key="1">
    <citation type="journal article" date="2020" name="Nat. Commun.">
        <title>Genome of Tripterygium wilfordii and identification of cytochrome P450 involved in triptolide biosynthesis.</title>
        <authorList>
            <person name="Tu L."/>
            <person name="Su P."/>
            <person name="Zhang Z."/>
            <person name="Gao L."/>
            <person name="Wang J."/>
            <person name="Hu T."/>
            <person name="Zhou J."/>
            <person name="Zhang Y."/>
            <person name="Zhao Y."/>
            <person name="Liu Y."/>
            <person name="Song Y."/>
            <person name="Tong Y."/>
            <person name="Lu Y."/>
            <person name="Yang J."/>
            <person name="Xu C."/>
            <person name="Jia M."/>
            <person name="Peters R.J."/>
            <person name="Huang L."/>
            <person name="Gao W."/>
        </authorList>
    </citation>
    <scope>NUCLEOTIDE SEQUENCE [LARGE SCALE GENOMIC DNA]</scope>
    <source>
        <strain evidence="3">cv. XIE 37</strain>
        <tissue evidence="2">Leaf</tissue>
    </source>
</reference>
<proteinExistence type="predicted"/>
<feature type="compositionally biased region" description="Basic and acidic residues" evidence="1">
    <location>
        <begin position="85"/>
        <end position="97"/>
    </location>
</feature>